<evidence type="ECO:0000313" key="2">
    <source>
        <dbReference type="Proteomes" id="UP001331761"/>
    </source>
</evidence>
<gene>
    <name evidence="1" type="ORF">GCK32_016153</name>
</gene>
<proteinExistence type="predicted"/>
<dbReference type="EMBL" id="WIXE01021086">
    <property type="protein sequence ID" value="KAK5968734.1"/>
    <property type="molecule type" value="Genomic_DNA"/>
</dbReference>
<sequence>MRCSPGLADLPVTYGNGLVRFQWNEFVHMKLYRKSLSSDQLDDVDGVEDEPDSNIQEKMRQLRMEYDSTVPYE</sequence>
<keyword evidence="2" id="KW-1185">Reference proteome</keyword>
<evidence type="ECO:0000313" key="1">
    <source>
        <dbReference type="EMBL" id="KAK5968734.1"/>
    </source>
</evidence>
<reference evidence="1 2" key="1">
    <citation type="submission" date="2019-10" db="EMBL/GenBank/DDBJ databases">
        <title>Assembly and Annotation for the nematode Trichostrongylus colubriformis.</title>
        <authorList>
            <person name="Martin J."/>
        </authorList>
    </citation>
    <scope>NUCLEOTIDE SEQUENCE [LARGE SCALE GENOMIC DNA]</scope>
    <source>
        <strain evidence="1">G859</strain>
        <tissue evidence="1">Whole worm</tissue>
    </source>
</reference>
<dbReference type="AlphaFoldDB" id="A0AAN8IXY8"/>
<name>A0AAN8IXY8_TRICO</name>
<organism evidence="1 2">
    <name type="scientific">Trichostrongylus colubriformis</name>
    <name type="common">Black scour worm</name>
    <dbReference type="NCBI Taxonomy" id="6319"/>
    <lineage>
        <taxon>Eukaryota</taxon>
        <taxon>Metazoa</taxon>
        <taxon>Ecdysozoa</taxon>
        <taxon>Nematoda</taxon>
        <taxon>Chromadorea</taxon>
        <taxon>Rhabditida</taxon>
        <taxon>Rhabditina</taxon>
        <taxon>Rhabditomorpha</taxon>
        <taxon>Strongyloidea</taxon>
        <taxon>Trichostrongylidae</taxon>
        <taxon>Trichostrongylus</taxon>
    </lineage>
</organism>
<dbReference type="Proteomes" id="UP001331761">
    <property type="component" value="Unassembled WGS sequence"/>
</dbReference>
<accession>A0AAN8IXY8</accession>
<protein>
    <submittedName>
        <fullName evidence="1">Uncharacterized protein</fullName>
    </submittedName>
</protein>
<comment type="caution">
    <text evidence="1">The sequence shown here is derived from an EMBL/GenBank/DDBJ whole genome shotgun (WGS) entry which is preliminary data.</text>
</comment>